<name>A0A4V3E2H2_9SPHI</name>
<accession>A0A4V3E2H2</accession>
<reference evidence="1 2" key="1">
    <citation type="submission" date="2019-03" db="EMBL/GenBank/DDBJ databases">
        <title>Genomic Encyclopedia of Type Strains, Phase III (KMG-III): the genomes of soil and plant-associated and newly described type strains.</title>
        <authorList>
            <person name="Whitman W."/>
        </authorList>
    </citation>
    <scope>NUCLEOTIDE SEQUENCE [LARGE SCALE GENOMIC DNA]</scope>
    <source>
        <strain evidence="1 2">CGMCC 1.12801</strain>
    </source>
</reference>
<evidence type="ECO:0000313" key="1">
    <source>
        <dbReference type="EMBL" id="TDS17178.1"/>
    </source>
</evidence>
<protein>
    <submittedName>
        <fullName evidence="1">Uncharacterized protein</fullName>
    </submittedName>
</protein>
<comment type="caution">
    <text evidence="1">The sequence shown here is derived from an EMBL/GenBank/DDBJ whole genome shotgun (WGS) entry which is preliminary data.</text>
</comment>
<proteinExistence type="predicted"/>
<gene>
    <name evidence="1" type="ORF">B0I21_10140</name>
</gene>
<sequence>MEHKLKKHQINQHKKVKKQEIKLNKWTKTSIIKI</sequence>
<dbReference type="AlphaFoldDB" id="A0A4V3E2H2"/>
<evidence type="ECO:0000313" key="2">
    <source>
        <dbReference type="Proteomes" id="UP000294752"/>
    </source>
</evidence>
<dbReference type="Proteomes" id="UP000294752">
    <property type="component" value="Unassembled WGS sequence"/>
</dbReference>
<keyword evidence="2" id="KW-1185">Reference proteome</keyword>
<dbReference type="EMBL" id="SNZV01000001">
    <property type="protein sequence ID" value="TDS17178.1"/>
    <property type="molecule type" value="Genomic_DNA"/>
</dbReference>
<organism evidence="1 2">
    <name type="scientific">Sphingobacterium paludis</name>
    <dbReference type="NCBI Taxonomy" id="1476465"/>
    <lineage>
        <taxon>Bacteria</taxon>
        <taxon>Pseudomonadati</taxon>
        <taxon>Bacteroidota</taxon>
        <taxon>Sphingobacteriia</taxon>
        <taxon>Sphingobacteriales</taxon>
        <taxon>Sphingobacteriaceae</taxon>
        <taxon>Sphingobacterium</taxon>
    </lineage>
</organism>